<proteinExistence type="inferred from homology"/>
<comment type="pathway">
    <text evidence="3">Lipid metabolism.</text>
</comment>
<evidence type="ECO:0000256" key="12">
    <source>
        <dbReference type="ARBA" id="ARBA00023136"/>
    </source>
</evidence>
<evidence type="ECO:0000256" key="17">
    <source>
        <dbReference type="RuleBase" id="RU361122"/>
    </source>
</evidence>
<dbReference type="AlphaFoldDB" id="A0AAE0WUI2"/>
<keyword evidence="5 16" id="KW-0489">Methyltransferase</keyword>
<reference evidence="19" key="1">
    <citation type="submission" date="2023-07" db="EMBL/GenBank/DDBJ databases">
        <title>Black Yeasts Isolated from many extreme environments.</title>
        <authorList>
            <person name="Coleine C."/>
            <person name="Stajich J.E."/>
            <person name="Selbmann L."/>
        </authorList>
    </citation>
    <scope>NUCLEOTIDE SEQUENCE</scope>
    <source>
        <strain evidence="19">CCFEE 5485</strain>
    </source>
</reference>
<feature type="transmembrane region" description="Helical" evidence="16 17">
    <location>
        <begin position="476"/>
        <end position="496"/>
    </location>
</feature>
<dbReference type="HAMAP" id="MF_03217">
    <property type="entry name" value="PEMT"/>
    <property type="match status" value="1"/>
</dbReference>
<dbReference type="PIRSF" id="PIRSF000383">
    <property type="entry name" value="PEAMT"/>
    <property type="match status" value="1"/>
</dbReference>
<evidence type="ECO:0000256" key="7">
    <source>
        <dbReference type="ARBA" id="ARBA00022691"/>
    </source>
</evidence>
<feature type="compositionally biased region" description="Basic and acidic residues" evidence="18">
    <location>
        <begin position="49"/>
        <end position="58"/>
    </location>
</feature>
<comment type="function">
    <text evidence="15 16 17">Catalyzes the first step of the methylation pathway of phosphatidylcholine biosynthesis, the SAM-dependent methylation of phosphatidylethanolamine (PE) to phosphatidylmonomethylethanolamine (PMME).</text>
</comment>
<dbReference type="InterPro" id="IPR016219">
    <property type="entry name" value="Phosphatid-EA_MeTrfase_fun"/>
</dbReference>
<dbReference type="Proteomes" id="UP001274830">
    <property type="component" value="Unassembled WGS sequence"/>
</dbReference>
<feature type="compositionally biased region" description="Polar residues" evidence="18">
    <location>
        <begin position="29"/>
        <end position="46"/>
    </location>
</feature>
<keyword evidence="13 16" id="KW-0594">Phospholipid biosynthesis</keyword>
<dbReference type="PANTHER" id="PTHR32138:SF0">
    <property type="entry name" value="PHOSPHATIDYLETHANOLAMINE N-METHYLTRANSFERASE"/>
    <property type="match status" value="1"/>
</dbReference>
<dbReference type="FunFam" id="2.60.40.2840:FF:000006">
    <property type="entry name" value="Phosphatidylethanolamine N-methyltransferase"/>
    <property type="match status" value="1"/>
</dbReference>
<name>A0AAE0WUI2_9PEZI</name>
<evidence type="ECO:0000256" key="13">
    <source>
        <dbReference type="ARBA" id="ARBA00023209"/>
    </source>
</evidence>
<feature type="region of interest" description="Disordered" evidence="18">
    <location>
        <begin position="1"/>
        <end position="66"/>
    </location>
</feature>
<feature type="transmembrane region" description="Helical" evidence="16 17">
    <location>
        <begin position="114"/>
        <end position="136"/>
    </location>
</feature>
<dbReference type="Gene3D" id="2.60.40.2840">
    <property type="match status" value="1"/>
</dbReference>
<gene>
    <name evidence="19" type="primary">CHO2</name>
    <name evidence="19" type="ORF">LTR78_002138</name>
</gene>
<feature type="region of interest" description="Disordered" evidence="18">
    <location>
        <begin position="707"/>
        <end position="732"/>
    </location>
</feature>
<keyword evidence="8 16" id="KW-0812">Transmembrane</keyword>
<evidence type="ECO:0000256" key="8">
    <source>
        <dbReference type="ARBA" id="ARBA00022692"/>
    </source>
</evidence>
<dbReference type="EMBL" id="JAUTXT010000005">
    <property type="protein sequence ID" value="KAK3678043.1"/>
    <property type="molecule type" value="Genomic_DNA"/>
</dbReference>
<feature type="compositionally biased region" description="Polar residues" evidence="18">
    <location>
        <begin position="708"/>
        <end position="719"/>
    </location>
</feature>
<keyword evidence="11 16" id="KW-0443">Lipid metabolism</keyword>
<feature type="transmembrane region" description="Helical" evidence="16 17">
    <location>
        <begin position="508"/>
        <end position="529"/>
    </location>
</feature>
<comment type="caution">
    <text evidence="19">The sequence shown here is derived from an EMBL/GenBank/DDBJ whole genome shotgun (WGS) entry which is preliminary data.</text>
</comment>
<comment type="caution">
    <text evidence="16 17">Lacks conserved residue(s) required for the propagation of feature annotation.</text>
</comment>
<keyword evidence="9 16" id="KW-0256">Endoplasmic reticulum</keyword>
<comment type="catalytic activity">
    <reaction evidence="16 17">
        <text>a 1,2-diacyl-sn-glycero-3-phosphoethanolamine + S-adenosyl-L-methionine = a 1,2-diacyl-sn-glycero-3-phospho-N-methylethanolamine + S-adenosyl-L-homocysteine + H(+)</text>
        <dbReference type="Rhea" id="RHEA:11164"/>
        <dbReference type="ChEBI" id="CHEBI:15378"/>
        <dbReference type="ChEBI" id="CHEBI:57856"/>
        <dbReference type="ChEBI" id="CHEBI:59789"/>
        <dbReference type="ChEBI" id="CHEBI:64573"/>
        <dbReference type="ChEBI" id="CHEBI:64612"/>
        <dbReference type="EC" id="2.1.1.17"/>
    </reaction>
</comment>
<evidence type="ECO:0000256" key="5">
    <source>
        <dbReference type="ARBA" id="ARBA00022603"/>
    </source>
</evidence>
<keyword evidence="4 16" id="KW-0444">Lipid biosynthesis</keyword>
<feature type="transmembrane region" description="Helical" evidence="16 17">
    <location>
        <begin position="398"/>
        <end position="416"/>
    </location>
</feature>
<organism evidence="19 20">
    <name type="scientific">Recurvomyces mirabilis</name>
    <dbReference type="NCBI Taxonomy" id="574656"/>
    <lineage>
        <taxon>Eukaryota</taxon>
        <taxon>Fungi</taxon>
        <taxon>Dikarya</taxon>
        <taxon>Ascomycota</taxon>
        <taxon>Pezizomycotina</taxon>
        <taxon>Dothideomycetes</taxon>
        <taxon>Dothideomycetidae</taxon>
        <taxon>Mycosphaerellales</taxon>
        <taxon>Teratosphaeriaceae</taxon>
        <taxon>Recurvomyces</taxon>
    </lineage>
</organism>
<accession>A0AAE0WUI2</accession>
<dbReference type="GO" id="GO:0006656">
    <property type="term" value="P:phosphatidylcholine biosynthetic process"/>
    <property type="evidence" value="ECO:0007669"/>
    <property type="project" value="UniProtKB-UniRule"/>
</dbReference>
<feature type="transmembrane region" description="Helical" evidence="16 17">
    <location>
        <begin position="422"/>
        <end position="446"/>
    </location>
</feature>
<keyword evidence="20" id="KW-1185">Reference proteome</keyword>
<evidence type="ECO:0000256" key="4">
    <source>
        <dbReference type="ARBA" id="ARBA00022516"/>
    </source>
</evidence>
<evidence type="ECO:0000256" key="6">
    <source>
        <dbReference type="ARBA" id="ARBA00022679"/>
    </source>
</evidence>
<comment type="pathway">
    <text evidence="2 16 17">Phospholipid metabolism; phosphatidylcholine biosynthesis.</text>
</comment>
<protein>
    <recommendedName>
        <fullName evidence="16 17">Phosphatidylethanolamine N-methyltransferase</fullName>
        <shortName evidence="16">PE methyltransferase</shortName>
        <shortName evidence="16 17">PEAMT</shortName>
        <shortName evidence="16">PEMT</shortName>
        <ecNumber evidence="16 17">2.1.1.17</ecNumber>
    </recommendedName>
</protein>
<dbReference type="GO" id="GO:0005789">
    <property type="term" value="C:endoplasmic reticulum membrane"/>
    <property type="evidence" value="ECO:0007669"/>
    <property type="project" value="UniProtKB-SubCell"/>
</dbReference>
<evidence type="ECO:0000256" key="10">
    <source>
        <dbReference type="ARBA" id="ARBA00022989"/>
    </source>
</evidence>
<dbReference type="PROSITE" id="PS51598">
    <property type="entry name" value="SAM_CHO2"/>
    <property type="match status" value="1"/>
</dbReference>
<keyword evidence="14 16" id="KW-1208">Phospholipid metabolism</keyword>
<dbReference type="GO" id="GO:0004608">
    <property type="term" value="F:phosphatidylethanolamine N-methyltransferase activity"/>
    <property type="evidence" value="ECO:0007669"/>
    <property type="project" value="UniProtKB-UniRule"/>
</dbReference>
<sequence>MSGSNDVPGIDTSGLRERLPQNPDIPQKAASTETAQQAVRQLNDQEAQGGKDEKDKRTFGRTPDGTVFTVPHTEDMVSQLFDPTQPKNASDVAIVTVLAYYALLWYFLPQTWRIPIFAIMFLFWRLCYNAGIGWLLHNQSHHKRLIAWANKSHIFENPQTGTNPHPFLYKFLKQEMEAKIPKDYKFEDAPIEFNTWLVFRRVVDLILMSDFTCYILFAAACGGRPANEKLLMTVARWVGGWLLVFFNLWVKLDAHRVVKDFAWYWGDFFFLIDQELTFDGVFELAPHPMYSVGYAGFYGISMMAASYKVLFISIIAHAAQLIFLAFVESPHIERTYNSSPPPKRTEIEDDTSAIQRPSYQSRLLSAANADAYPAQEPIAQPSPIHSLIGLQHIDLHRITDVSVIIIQIYMYIFAFLTPSTKLWQTFFVVSATLWRLWYSLGIGFILDRQSNKKRWTRHFLKYGESTEEAWRQWKGIYHFSMVMCYTSFVCAAYKMYGLPDDWTIGMSTLRHVLGVALISLQLWTISSIYESLGEFGWFFGDFFFVEQAPKLNYSGIYRFLNNPERTIGLAGVWGAAIITWSKAVFLLALLSHALTLCFIQFVERPHMQKLYRMSIRETSGVSRSIKRSLPSPLQKWTGTVDKALDDSFDFLEDIIDAATPKLAEGFSHFVTDSKSLFKQFPARVSISRIAPDLAGYDPKDYSLEIDKSTSGVKQANAAQSGREGEDGQKAQKHQDNFRRIIVEYGAPIRVKWTAPLNHSNKDWVGLFIVGDNASRDVTRVSSQARWVATNKGAWDYTNASDGILVAEQKVSGKTRSDGESKDFMSGVLEFSGDKLWWTQGIFEFRYHHDGKHNVMAVSLPFEIRIDRFDDERVDYNADATIRSTMEGALLPVVQNCFDRAPDVAPRTADETFGPTLEREGKYARRVVYAVQQMFGIEFAPEVVQADGNVKNLAWRLASAKKVLAPFSMSHSKGATTPQ</sequence>
<dbReference type="EC" id="2.1.1.17" evidence="16 17"/>
<evidence type="ECO:0000313" key="20">
    <source>
        <dbReference type="Proteomes" id="UP001274830"/>
    </source>
</evidence>
<keyword evidence="6 16" id="KW-0808">Transferase</keyword>
<evidence type="ECO:0000313" key="19">
    <source>
        <dbReference type="EMBL" id="KAK3678043.1"/>
    </source>
</evidence>
<dbReference type="Pfam" id="PF04191">
    <property type="entry name" value="PEMT"/>
    <property type="match status" value="2"/>
</dbReference>
<comment type="similarity">
    <text evidence="16 17">Belongs to the class VI-like SAM-binding methyltransferase superfamily. CHO2 family.</text>
</comment>
<evidence type="ECO:0000256" key="2">
    <source>
        <dbReference type="ARBA" id="ARBA00004969"/>
    </source>
</evidence>
<feature type="transmembrane region" description="Helical" evidence="16 17">
    <location>
        <begin position="89"/>
        <end position="108"/>
    </location>
</feature>
<evidence type="ECO:0000256" key="9">
    <source>
        <dbReference type="ARBA" id="ARBA00022824"/>
    </source>
</evidence>
<keyword evidence="7 16" id="KW-0949">S-adenosyl-L-methionine</keyword>
<evidence type="ECO:0000256" key="15">
    <source>
        <dbReference type="ARBA" id="ARBA00057332"/>
    </source>
</evidence>
<feature type="compositionally biased region" description="Basic and acidic residues" evidence="18">
    <location>
        <begin position="722"/>
        <end position="732"/>
    </location>
</feature>
<keyword evidence="12 16" id="KW-0472">Membrane</keyword>
<dbReference type="PANTHER" id="PTHR32138">
    <property type="entry name" value="PHOSPHATIDYLETHANOLAMINE N-METHYLTRANSFERASE"/>
    <property type="match status" value="1"/>
</dbReference>
<feature type="transmembrane region" description="Helical" evidence="16 17">
    <location>
        <begin position="230"/>
        <end position="250"/>
    </location>
</feature>
<dbReference type="InterPro" id="IPR007318">
    <property type="entry name" value="Phopholipid_MeTrfase"/>
</dbReference>
<evidence type="ECO:0000256" key="16">
    <source>
        <dbReference type="HAMAP-Rule" id="MF_03217"/>
    </source>
</evidence>
<dbReference type="GO" id="GO:0032259">
    <property type="term" value="P:methylation"/>
    <property type="evidence" value="ECO:0007669"/>
    <property type="project" value="UniProtKB-KW"/>
</dbReference>
<evidence type="ECO:0000256" key="18">
    <source>
        <dbReference type="SAM" id="MobiDB-lite"/>
    </source>
</evidence>
<evidence type="ECO:0000256" key="11">
    <source>
        <dbReference type="ARBA" id="ARBA00023098"/>
    </source>
</evidence>
<keyword evidence="10 16" id="KW-1133">Transmembrane helix</keyword>
<evidence type="ECO:0000256" key="1">
    <source>
        <dbReference type="ARBA" id="ARBA00004127"/>
    </source>
</evidence>
<evidence type="ECO:0000256" key="3">
    <source>
        <dbReference type="ARBA" id="ARBA00005189"/>
    </source>
</evidence>
<evidence type="ECO:0000256" key="14">
    <source>
        <dbReference type="ARBA" id="ARBA00023264"/>
    </source>
</evidence>
<comment type="subcellular location">
    <subcellularLocation>
        <location evidence="1">Endomembrane system</location>
        <topology evidence="1">Multi-pass membrane protein</topology>
    </subcellularLocation>
    <subcellularLocation>
        <location evidence="16 17">Endoplasmic reticulum membrane</location>
        <topology evidence="16 17">Multi-pass membrane protein</topology>
    </subcellularLocation>
</comment>